<keyword evidence="3 7" id="KW-0313">Glucose metabolism</keyword>
<proteinExistence type="inferred from homology"/>
<dbReference type="Gene3D" id="3.30.360.10">
    <property type="entry name" value="Dihydrodipicolinate Reductase, domain 2"/>
    <property type="match status" value="1"/>
</dbReference>
<dbReference type="GO" id="GO:0050661">
    <property type="term" value="F:NADP binding"/>
    <property type="evidence" value="ECO:0007669"/>
    <property type="project" value="UniProtKB-UniRule"/>
</dbReference>
<evidence type="ECO:0000259" key="9">
    <source>
        <dbReference type="Pfam" id="PF02781"/>
    </source>
</evidence>
<evidence type="ECO:0000256" key="2">
    <source>
        <dbReference type="ARBA" id="ARBA00009975"/>
    </source>
</evidence>
<dbReference type="Pfam" id="PF02781">
    <property type="entry name" value="G6PD_C"/>
    <property type="match status" value="1"/>
</dbReference>
<feature type="binding site" evidence="7">
    <location>
        <position position="254"/>
    </location>
    <ligand>
        <name>substrate</name>
    </ligand>
</feature>
<dbReference type="InterPro" id="IPR036291">
    <property type="entry name" value="NAD(P)-bd_dom_sf"/>
</dbReference>
<keyword evidence="5 7" id="KW-0560">Oxidoreductase</keyword>
<feature type="domain" description="Glucose-6-phosphate dehydrogenase C-terminal" evidence="9">
    <location>
        <begin position="208"/>
        <end position="503"/>
    </location>
</feature>
<evidence type="ECO:0000256" key="7">
    <source>
        <dbReference type="HAMAP-Rule" id="MF_00966"/>
    </source>
</evidence>
<dbReference type="GO" id="GO:0006006">
    <property type="term" value="P:glucose metabolic process"/>
    <property type="evidence" value="ECO:0007669"/>
    <property type="project" value="UniProtKB-KW"/>
</dbReference>
<feature type="binding site" evidence="7">
    <location>
        <position position="197"/>
    </location>
    <ligand>
        <name>substrate</name>
    </ligand>
</feature>
<feature type="binding site" evidence="7">
    <location>
        <position position="364"/>
    </location>
    <ligand>
        <name>substrate</name>
    </ligand>
</feature>
<keyword evidence="4 7" id="KW-0521">NADP</keyword>
<evidence type="ECO:0000256" key="4">
    <source>
        <dbReference type="ARBA" id="ARBA00022857"/>
    </source>
</evidence>
<dbReference type="SUPFAM" id="SSF55347">
    <property type="entry name" value="Glyceraldehyde-3-phosphate dehydrogenase-like, C-terminal domain"/>
    <property type="match status" value="1"/>
</dbReference>
<evidence type="ECO:0000256" key="3">
    <source>
        <dbReference type="ARBA" id="ARBA00022526"/>
    </source>
</evidence>
<evidence type="ECO:0000256" key="5">
    <source>
        <dbReference type="ARBA" id="ARBA00023002"/>
    </source>
</evidence>
<evidence type="ECO:0000256" key="1">
    <source>
        <dbReference type="ARBA" id="ARBA00004937"/>
    </source>
</evidence>
<evidence type="ECO:0000256" key="6">
    <source>
        <dbReference type="ARBA" id="ARBA00023277"/>
    </source>
</evidence>
<comment type="pathway">
    <text evidence="1 7">Carbohydrate degradation; pentose phosphate pathway; D-ribulose 5-phosphate from D-glucose 6-phosphate (oxidative stage): step 1/3.</text>
</comment>
<dbReference type="InterPro" id="IPR022675">
    <property type="entry name" value="G6P_DH_C"/>
</dbReference>
<comment type="function">
    <text evidence="7">Catalyzes the oxidation of glucose 6-phosphate to 6-phosphogluconolactone.</text>
</comment>
<dbReference type="PROSITE" id="PS00069">
    <property type="entry name" value="G6P_DEHYDROGENASE"/>
    <property type="match status" value="1"/>
</dbReference>
<dbReference type="NCBIfam" id="TIGR00871">
    <property type="entry name" value="zwf"/>
    <property type="match status" value="1"/>
</dbReference>
<dbReference type="PIRSF" id="PIRSF000110">
    <property type="entry name" value="G6PD"/>
    <property type="match status" value="1"/>
</dbReference>
<dbReference type="Gene3D" id="3.40.50.720">
    <property type="entry name" value="NAD(P)-binding Rossmann-like Domain"/>
    <property type="match status" value="1"/>
</dbReference>
<comment type="caution">
    <text evidence="7">Lacks conserved residue(s) required for the propagation of feature annotation.</text>
</comment>
<dbReference type="EC" id="1.1.1.49" evidence="7"/>
<feature type="binding site" evidence="7">
    <location>
        <position position="201"/>
    </location>
    <ligand>
        <name>substrate</name>
    </ligand>
</feature>
<feature type="binding site" evidence="7">
    <location>
        <position position="359"/>
    </location>
    <ligand>
        <name>substrate</name>
    </ligand>
</feature>
<dbReference type="InterPro" id="IPR001282">
    <property type="entry name" value="G6P_DH"/>
</dbReference>
<dbReference type="HAMAP" id="MF_00966">
    <property type="entry name" value="G6PD"/>
    <property type="match status" value="1"/>
</dbReference>
<dbReference type="PRINTS" id="PR00079">
    <property type="entry name" value="G6PDHDRGNASE"/>
</dbReference>
<dbReference type="InterPro" id="IPR022674">
    <property type="entry name" value="G6P_DH_NAD-bd"/>
</dbReference>
<keyword evidence="6 7" id="KW-0119">Carbohydrate metabolism</keyword>
<dbReference type="PANTHER" id="PTHR23429:SF0">
    <property type="entry name" value="GLUCOSE-6-PHOSPHATE 1-DEHYDROGENASE"/>
    <property type="match status" value="1"/>
</dbReference>
<dbReference type="Proteomes" id="UP000295064">
    <property type="component" value="Unassembled WGS sequence"/>
</dbReference>
<dbReference type="OrthoDB" id="9802739at2"/>
<sequence length="507" mass="59378">MNKTLDKLYNSPVDKNIEENFQFILFGGTGDLAHNKIIPAFYNLAAKNILPDQYTIFATGRRYDSEQEYLDAFYNTLQNKKEEVDKQIWQSLAEHIEYFQLSFKDENDFERLRERLAQKSETEEISNRIFYLATAPKFFAEIAEKLEEFNLLNVGFENHDSRLVIEKPFGHDFDSAQKLNNTLSNIFSEKNIFRIDHYLGKEMIQNIMVIRLSNPIFRALWNKEHIDNIQIYLNESEGVKDRGKYYDDTGVIKDMFQNHILQVLSLIAMEEPENLSAEEISDKKVEVFKELADNDLSNIDKHIVRGQYDSNTVDGEKLKAYREEKEIDPESETATFMALKLFLNNQRWRDVPIYLKSGKRLSKKEAAIAIEFKDDFHSAYLEKQDLDTNLLLINIQPEEGVSLRFNTRKPASNNQIIPVEMEFCQSCQQYFNSPENYEGLIYDMIHGDKTLFTSWEEVSYSWKFIDKIQHKCAEENIKLHQYPAQSEGPQAADKLLEADGRSWLDKE</sequence>
<dbReference type="Pfam" id="PF00479">
    <property type="entry name" value="G6PD_N"/>
    <property type="match status" value="1"/>
</dbReference>
<dbReference type="GO" id="GO:0005829">
    <property type="term" value="C:cytosol"/>
    <property type="evidence" value="ECO:0007669"/>
    <property type="project" value="TreeGrafter"/>
</dbReference>
<feature type="binding site" evidence="7">
    <location>
        <position position="61"/>
    </location>
    <ligand>
        <name>NADP(+)</name>
        <dbReference type="ChEBI" id="CHEBI:58349"/>
    </ligand>
</feature>
<evidence type="ECO:0000313" key="11">
    <source>
        <dbReference type="Proteomes" id="UP000295064"/>
    </source>
</evidence>
<feature type="active site" description="Proton acceptor" evidence="7">
    <location>
        <position position="259"/>
    </location>
</feature>
<feature type="binding site" evidence="7">
    <location>
        <position position="235"/>
    </location>
    <ligand>
        <name>substrate</name>
    </ligand>
</feature>
<protein>
    <recommendedName>
        <fullName evidence="7">Glucose-6-phosphate 1-dehydrogenase</fullName>
        <shortName evidence="7">G6PD</shortName>
        <ecNumber evidence="7">1.1.1.49</ecNumber>
    </recommendedName>
</protein>
<dbReference type="GO" id="GO:0009051">
    <property type="term" value="P:pentose-phosphate shunt, oxidative branch"/>
    <property type="evidence" value="ECO:0007669"/>
    <property type="project" value="TreeGrafter"/>
</dbReference>
<dbReference type="AlphaFoldDB" id="A0A4R6M223"/>
<dbReference type="UniPathway" id="UPA00115">
    <property type="reaction ID" value="UER00408"/>
</dbReference>
<dbReference type="SUPFAM" id="SSF51735">
    <property type="entry name" value="NAD(P)-binding Rossmann-fold domains"/>
    <property type="match status" value="1"/>
</dbReference>
<feature type="domain" description="Glucose-6-phosphate dehydrogenase NAD-binding" evidence="8">
    <location>
        <begin position="24"/>
        <end position="206"/>
    </location>
</feature>
<comment type="catalytic activity">
    <reaction evidence="7">
        <text>D-glucose 6-phosphate + NADP(+) = 6-phospho-D-glucono-1,5-lactone + NADPH + H(+)</text>
        <dbReference type="Rhea" id="RHEA:15841"/>
        <dbReference type="ChEBI" id="CHEBI:15378"/>
        <dbReference type="ChEBI" id="CHEBI:57783"/>
        <dbReference type="ChEBI" id="CHEBI:57955"/>
        <dbReference type="ChEBI" id="CHEBI:58349"/>
        <dbReference type="ChEBI" id="CHEBI:61548"/>
        <dbReference type="EC" id="1.1.1.49"/>
    </reaction>
</comment>
<dbReference type="EMBL" id="SNWX01000003">
    <property type="protein sequence ID" value="TDO94430.1"/>
    <property type="molecule type" value="Genomic_DNA"/>
</dbReference>
<comment type="similarity">
    <text evidence="2 7">Belongs to the glucose-6-phosphate dehydrogenase family.</text>
</comment>
<gene>
    <name evidence="7" type="primary">zwf</name>
    <name evidence="10" type="ORF">DFR79_103108</name>
</gene>
<accession>A0A4R6M223</accession>
<dbReference type="GO" id="GO:0004345">
    <property type="term" value="F:glucose-6-phosphate dehydrogenase activity"/>
    <property type="evidence" value="ECO:0007669"/>
    <property type="project" value="UniProtKB-UniRule"/>
</dbReference>
<name>A0A4R6M223_9FIRM</name>
<dbReference type="PANTHER" id="PTHR23429">
    <property type="entry name" value="GLUCOSE-6-PHOSPHATE 1-DEHYDROGENASE G6PD"/>
    <property type="match status" value="1"/>
</dbReference>
<comment type="caution">
    <text evidence="10">The sequence shown here is derived from an EMBL/GenBank/DDBJ whole genome shotgun (WGS) entry which is preliminary data.</text>
</comment>
<organism evidence="10 11">
    <name type="scientific">Halanaerobium saccharolyticum</name>
    <dbReference type="NCBI Taxonomy" id="43595"/>
    <lineage>
        <taxon>Bacteria</taxon>
        <taxon>Bacillati</taxon>
        <taxon>Bacillota</taxon>
        <taxon>Clostridia</taxon>
        <taxon>Halanaerobiales</taxon>
        <taxon>Halanaerobiaceae</taxon>
        <taxon>Halanaerobium</taxon>
    </lineage>
</organism>
<evidence type="ECO:0000313" key="10">
    <source>
        <dbReference type="EMBL" id="TDO94430.1"/>
    </source>
</evidence>
<dbReference type="InterPro" id="IPR019796">
    <property type="entry name" value="G6P_DH_AS"/>
</dbReference>
<reference evidence="10 11" key="1">
    <citation type="submission" date="2019-03" db="EMBL/GenBank/DDBJ databases">
        <title>Subsurface microbial communities from deep shales in Ohio and West Virginia, USA.</title>
        <authorList>
            <person name="Wrighton K."/>
        </authorList>
    </citation>
    <scope>NUCLEOTIDE SEQUENCE [LARGE SCALE GENOMIC DNA]</scope>
    <source>
        <strain evidence="10 11">MA284_T2</strain>
    </source>
</reference>
<feature type="binding site" evidence="7">
    <location>
        <position position="167"/>
    </location>
    <ligand>
        <name>NADP(+)</name>
        <dbReference type="ChEBI" id="CHEBI:58349"/>
    </ligand>
</feature>
<evidence type="ECO:0000259" key="8">
    <source>
        <dbReference type="Pfam" id="PF00479"/>
    </source>
</evidence>